<name>D7FPI7_ECTSI</name>
<gene>
    <name evidence="2" type="ORF">Esi_0193_0011</name>
</gene>
<organism evidence="2 3">
    <name type="scientific">Ectocarpus siliculosus</name>
    <name type="common">Brown alga</name>
    <name type="synonym">Conferva siliculosa</name>
    <dbReference type="NCBI Taxonomy" id="2880"/>
    <lineage>
        <taxon>Eukaryota</taxon>
        <taxon>Sar</taxon>
        <taxon>Stramenopiles</taxon>
        <taxon>Ochrophyta</taxon>
        <taxon>PX clade</taxon>
        <taxon>Phaeophyceae</taxon>
        <taxon>Ectocarpales</taxon>
        <taxon>Ectocarpaceae</taxon>
        <taxon>Ectocarpus</taxon>
    </lineage>
</organism>
<feature type="region of interest" description="Disordered" evidence="1">
    <location>
        <begin position="382"/>
        <end position="406"/>
    </location>
</feature>
<dbReference type="InterPro" id="IPR006912">
    <property type="entry name" value="Harbinger_derived_prot"/>
</dbReference>
<evidence type="ECO:0000313" key="3">
    <source>
        <dbReference type="Proteomes" id="UP000002630"/>
    </source>
</evidence>
<dbReference type="AlphaFoldDB" id="D7FPI7"/>
<reference evidence="2 3" key="1">
    <citation type="journal article" date="2010" name="Nature">
        <title>The Ectocarpus genome and the independent evolution of multicellularity in brown algae.</title>
        <authorList>
            <person name="Cock J.M."/>
            <person name="Sterck L."/>
            <person name="Rouze P."/>
            <person name="Scornet D."/>
            <person name="Allen A.E."/>
            <person name="Amoutzias G."/>
            <person name="Anthouard V."/>
            <person name="Artiguenave F."/>
            <person name="Aury J.M."/>
            <person name="Badger J.H."/>
            <person name="Beszteri B."/>
            <person name="Billiau K."/>
            <person name="Bonnet E."/>
            <person name="Bothwell J.H."/>
            <person name="Bowler C."/>
            <person name="Boyen C."/>
            <person name="Brownlee C."/>
            <person name="Carrano C.J."/>
            <person name="Charrier B."/>
            <person name="Cho G.Y."/>
            <person name="Coelho S.M."/>
            <person name="Collen J."/>
            <person name="Corre E."/>
            <person name="Da Silva C."/>
            <person name="Delage L."/>
            <person name="Delaroque N."/>
            <person name="Dittami S.M."/>
            <person name="Doulbeau S."/>
            <person name="Elias M."/>
            <person name="Farnham G."/>
            <person name="Gachon C.M."/>
            <person name="Gschloessl B."/>
            <person name="Heesch S."/>
            <person name="Jabbari K."/>
            <person name="Jubin C."/>
            <person name="Kawai H."/>
            <person name="Kimura K."/>
            <person name="Kloareg B."/>
            <person name="Kupper F.C."/>
            <person name="Lang D."/>
            <person name="Le Bail A."/>
            <person name="Leblanc C."/>
            <person name="Lerouge P."/>
            <person name="Lohr M."/>
            <person name="Lopez P.J."/>
            <person name="Martens C."/>
            <person name="Maumus F."/>
            <person name="Michel G."/>
            <person name="Miranda-Saavedra D."/>
            <person name="Morales J."/>
            <person name="Moreau H."/>
            <person name="Motomura T."/>
            <person name="Nagasato C."/>
            <person name="Napoli C.A."/>
            <person name="Nelson D.R."/>
            <person name="Nyvall-Collen P."/>
            <person name="Peters A.F."/>
            <person name="Pommier C."/>
            <person name="Potin P."/>
            <person name="Poulain J."/>
            <person name="Quesneville H."/>
            <person name="Read B."/>
            <person name="Rensing S.A."/>
            <person name="Ritter A."/>
            <person name="Rousvoal S."/>
            <person name="Samanta M."/>
            <person name="Samson G."/>
            <person name="Schroeder D.C."/>
            <person name="Segurens B."/>
            <person name="Strittmatter M."/>
            <person name="Tonon T."/>
            <person name="Tregear J.W."/>
            <person name="Valentin K."/>
            <person name="von Dassow P."/>
            <person name="Yamagishi T."/>
            <person name="Van de Peer Y."/>
            <person name="Wincker P."/>
        </authorList>
    </citation>
    <scope>NUCLEOTIDE SEQUENCE [LARGE SCALE GENOMIC DNA]</scope>
    <source>
        <strain evidence="3">Ec32 / CCAP1310/4</strain>
    </source>
</reference>
<dbReference type="PANTHER" id="PTHR47150">
    <property type="entry name" value="OS12G0169200 PROTEIN"/>
    <property type="match status" value="1"/>
</dbReference>
<keyword evidence="3" id="KW-1185">Reference proteome</keyword>
<feature type="region of interest" description="Disordered" evidence="1">
    <location>
        <begin position="30"/>
        <end position="51"/>
    </location>
</feature>
<protein>
    <submittedName>
        <fullName evidence="2">Transposon protein, putative, Pong sub-class</fullName>
    </submittedName>
</protein>
<dbReference type="EMBL" id="FN649760">
    <property type="protein sequence ID" value="CBJ30444.1"/>
    <property type="molecule type" value="Genomic_DNA"/>
</dbReference>
<dbReference type="OrthoDB" id="42907at2759"/>
<dbReference type="PANTHER" id="PTHR47150:SF6">
    <property type="entry name" value="OS01G0872900 PROTEIN"/>
    <property type="match status" value="1"/>
</dbReference>
<dbReference type="Pfam" id="PF04827">
    <property type="entry name" value="Plant_tran"/>
    <property type="match status" value="1"/>
</dbReference>
<sequence length="406" mass="45575">MAENGVGDDALLPATALAVALVALDEVQRNDLSQEEEDTAPDLTRPRLSRTQRQRKYVERCAWARMLEDKDLEESNSRTSKQFRLDFRVPCAFFLRLVALVKSKNWFATAGCDAAGRQSHPVEHKVLAWLTILGRGNCFASIYQMSWMSAATVQAMFHMFCKHFAREMYDEHIYLPSEQNGELDHVMKQYDRLGFSGAMGSMDVTHIVWNKCPYNLPRSYTGKEGVPTIGYQVTVNHAGRASAVTEGFTGSTNDKTIVCWDAAVEKIRTDKQYTEKTFDVYNEDGTTTTLKGCYLLVDNGYHKWQILMGAHQVPAERERSPLFEEAGERAEGRGMLLRHPERPLQDPEARHGVPRAGAHRQRVLHVLHLAQHAAHLRRNGRAGGKHAMGQQCRGGDHVGDRAGGGL</sequence>
<dbReference type="Proteomes" id="UP000002630">
    <property type="component" value="Unassembled WGS sequence"/>
</dbReference>
<proteinExistence type="predicted"/>
<dbReference type="InParanoid" id="D7FPI7"/>
<evidence type="ECO:0000256" key="1">
    <source>
        <dbReference type="SAM" id="MobiDB-lite"/>
    </source>
</evidence>
<accession>D7FPI7</accession>
<evidence type="ECO:0000313" key="2">
    <source>
        <dbReference type="EMBL" id="CBJ30444.1"/>
    </source>
</evidence>